<proteinExistence type="predicted"/>
<reference evidence="6" key="1">
    <citation type="journal article" date="2019" name="Int. J. Syst. Evol. Microbiol.">
        <title>The Global Catalogue of Microorganisms (GCM) 10K type strain sequencing project: providing services to taxonomists for standard genome sequencing and annotation.</title>
        <authorList>
            <consortium name="The Broad Institute Genomics Platform"/>
            <consortium name="The Broad Institute Genome Sequencing Center for Infectious Disease"/>
            <person name="Wu L."/>
            <person name="Ma J."/>
        </authorList>
    </citation>
    <scope>NUCLEOTIDE SEQUENCE [LARGE SCALE GENOMIC DNA]</scope>
    <source>
        <strain evidence="6">CCUG 55131</strain>
    </source>
</reference>
<dbReference type="PROSITE" id="PS51118">
    <property type="entry name" value="HTH_HXLR"/>
    <property type="match status" value="1"/>
</dbReference>
<organism evidence="5 6">
    <name type="scientific">Rhodobacter lacus</name>
    <dbReference type="NCBI Taxonomy" id="1641972"/>
    <lineage>
        <taxon>Bacteria</taxon>
        <taxon>Pseudomonadati</taxon>
        <taxon>Pseudomonadota</taxon>
        <taxon>Alphaproteobacteria</taxon>
        <taxon>Rhodobacterales</taxon>
        <taxon>Rhodobacter group</taxon>
        <taxon>Rhodobacter</taxon>
    </lineage>
</organism>
<name>A0ABW5A603_9RHOB</name>
<sequence length="133" mass="14739">MMHRTRANSTEEGPRGDVLARACPSRQILQHVTSRWGGLILIALRGGTLRFAELRRRIDGISERMLAQTLQVLEADGLLIRTDHGEVPPRVDYRLTPAGEEISARVFALSDWIESHLPELMALSSDAAGRTGQ</sequence>
<dbReference type="RefSeq" id="WP_377387762.1">
    <property type="nucleotide sequence ID" value="NZ_JBHUIX010000004.1"/>
</dbReference>
<keyword evidence="2" id="KW-0238">DNA-binding</keyword>
<keyword evidence="3" id="KW-0804">Transcription</keyword>
<protein>
    <submittedName>
        <fullName evidence="5">Winged helix-turn-helix transcriptional regulator</fullName>
    </submittedName>
</protein>
<evidence type="ECO:0000313" key="6">
    <source>
        <dbReference type="Proteomes" id="UP001597413"/>
    </source>
</evidence>
<dbReference type="Gene3D" id="1.10.10.10">
    <property type="entry name" value="Winged helix-like DNA-binding domain superfamily/Winged helix DNA-binding domain"/>
    <property type="match status" value="1"/>
</dbReference>
<dbReference type="Pfam" id="PF01638">
    <property type="entry name" value="HxlR"/>
    <property type="match status" value="1"/>
</dbReference>
<dbReference type="EMBL" id="JBHUIX010000004">
    <property type="protein sequence ID" value="MFD2173359.1"/>
    <property type="molecule type" value="Genomic_DNA"/>
</dbReference>
<evidence type="ECO:0000256" key="1">
    <source>
        <dbReference type="ARBA" id="ARBA00023015"/>
    </source>
</evidence>
<keyword evidence="6" id="KW-1185">Reference proteome</keyword>
<dbReference type="PANTHER" id="PTHR33204:SF37">
    <property type="entry name" value="HTH-TYPE TRANSCRIPTIONAL REGULATOR YODB"/>
    <property type="match status" value="1"/>
</dbReference>
<dbReference type="InterPro" id="IPR002577">
    <property type="entry name" value="HTH_HxlR"/>
</dbReference>
<accession>A0ABW5A603</accession>
<feature type="domain" description="HTH hxlR-type" evidence="4">
    <location>
        <begin position="23"/>
        <end position="121"/>
    </location>
</feature>
<keyword evidence="1" id="KW-0805">Transcription regulation</keyword>
<dbReference type="Proteomes" id="UP001597413">
    <property type="component" value="Unassembled WGS sequence"/>
</dbReference>
<dbReference type="InterPro" id="IPR036388">
    <property type="entry name" value="WH-like_DNA-bd_sf"/>
</dbReference>
<dbReference type="SUPFAM" id="SSF46785">
    <property type="entry name" value="Winged helix' DNA-binding domain"/>
    <property type="match status" value="1"/>
</dbReference>
<evidence type="ECO:0000259" key="4">
    <source>
        <dbReference type="PROSITE" id="PS51118"/>
    </source>
</evidence>
<evidence type="ECO:0000256" key="3">
    <source>
        <dbReference type="ARBA" id="ARBA00023163"/>
    </source>
</evidence>
<gene>
    <name evidence="5" type="ORF">ACFSM0_04545</name>
</gene>
<evidence type="ECO:0000256" key="2">
    <source>
        <dbReference type="ARBA" id="ARBA00023125"/>
    </source>
</evidence>
<comment type="caution">
    <text evidence="5">The sequence shown here is derived from an EMBL/GenBank/DDBJ whole genome shotgun (WGS) entry which is preliminary data.</text>
</comment>
<dbReference type="InterPro" id="IPR036390">
    <property type="entry name" value="WH_DNA-bd_sf"/>
</dbReference>
<evidence type="ECO:0000313" key="5">
    <source>
        <dbReference type="EMBL" id="MFD2173359.1"/>
    </source>
</evidence>
<dbReference type="PANTHER" id="PTHR33204">
    <property type="entry name" value="TRANSCRIPTIONAL REGULATOR, MARR FAMILY"/>
    <property type="match status" value="1"/>
</dbReference>